<feature type="domain" description="VTC" evidence="1">
    <location>
        <begin position="7"/>
        <end position="232"/>
    </location>
</feature>
<organism evidence="2 3">
    <name type="scientific">Acetobacterium paludosum</name>
    <dbReference type="NCBI Taxonomy" id="52693"/>
    <lineage>
        <taxon>Bacteria</taxon>
        <taxon>Bacillati</taxon>
        <taxon>Bacillota</taxon>
        <taxon>Clostridia</taxon>
        <taxon>Eubacteriales</taxon>
        <taxon>Eubacteriaceae</taxon>
        <taxon>Acetobacterium</taxon>
    </lineage>
</organism>
<name>A0A923HWX5_9FIRM</name>
<dbReference type="OrthoDB" id="185578at2"/>
<dbReference type="SUPFAM" id="SSF55154">
    <property type="entry name" value="CYTH-like phosphatases"/>
    <property type="match status" value="1"/>
</dbReference>
<dbReference type="InterPro" id="IPR018966">
    <property type="entry name" value="VTC_domain"/>
</dbReference>
<dbReference type="Pfam" id="PF09359">
    <property type="entry name" value="VTC"/>
    <property type="match status" value="1"/>
</dbReference>
<proteinExistence type="predicted"/>
<comment type="caution">
    <text evidence="2">The sequence shown here is derived from an EMBL/GenBank/DDBJ whole genome shotgun (WGS) entry which is preliminary data.</text>
</comment>
<dbReference type="EMBL" id="WJBD01000042">
    <property type="protein sequence ID" value="MBC3890009.1"/>
    <property type="molecule type" value="Genomic_DNA"/>
</dbReference>
<gene>
    <name evidence="2" type="ORF">GH810_17055</name>
</gene>
<dbReference type="InterPro" id="IPR042267">
    <property type="entry name" value="VTC_sf"/>
</dbReference>
<dbReference type="CDD" id="cd07750">
    <property type="entry name" value="PolyPPase_VTC_like"/>
    <property type="match status" value="1"/>
</dbReference>
<accession>A0A923HWX5</accession>
<reference evidence="2" key="2">
    <citation type="submission" date="2020-10" db="EMBL/GenBank/DDBJ databases">
        <title>Comparative genomics of the Acetobacterium genus.</title>
        <authorList>
            <person name="Marshall C."/>
            <person name="May H."/>
            <person name="Norman S."/>
        </authorList>
    </citation>
    <scope>NUCLEOTIDE SEQUENCE</scope>
    <source>
        <strain evidence="2">DER-2019</strain>
    </source>
</reference>
<protein>
    <submittedName>
        <fullName evidence="2">VTC domain-containing protein</fullName>
    </submittedName>
</protein>
<evidence type="ECO:0000259" key="1">
    <source>
        <dbReference type="Pfam" id="PF09359"/>
    </source>
</evidence>
<reference evidence="2" key="1">
    <citation type="submission" date="2019-10" db="EMBL/GenBank/DDBJ databases">
        <authorList>
            <person name="Ross D.E."/>
            <person name="Gulliver D."/>
        </authorList>
    </citation>
    <scope>NUCLEOTIDE SEQUENCE</scope>
    <source>
        <strain evidence="2">DER-2019</strain>
    </source>
</reference>
<keyword evidence="3" id="KW-1185">Reference proteome</keyword>
<evidence type="ECO:0000313" key="2">
    <source>
        <dbReference type="EMBL" id="MBC3890009.1"/>
    </source>
</evidence>
<dbReference type="AlphaFoldDB" id="A0A923HWX5"/>
<sequence length="259" mass="30478">MITTTFKRYEKKYQIHEFQLKQLMPILLAEMMPDDFTLKNNGYSIYNIYFDTENYDIIRHSLSKPYYKEKLRLRSYAIPSSPDDKVFLELKKKIGGIVSKRRATMTLNEANRFISKREYPLETNAINRLVLEEIDNFLDHHVIEPKAYISYDRIAFVGKNDPEFRVTFDCNIKNRQNNLSLEEGDFGNQLLPKDGYIMEIKILGAIPVWLTHALSSLKIYSSSFSKYGNTYKEYRRQSLAKIINMPISDNTELKYCISN</sequence>
<dbReference type="GO" id="GO:0006799">
    <property type="term" value="P:polyphosphate biosynthetic process"/>
    <property type="evidence" value="ECO:0007669"/>
    <property type="project" value="UniProtKB-ARBA"/>
</dbReference>
<dbReference type="RefSeq" id="WP_148566047.1">
    <property type="nucleotide sequence ID" value="NZ_RXYA01000003.1"/>
</dbReference>
<dbReference type="InterPro" id="IPR033469">
    <property type="entry name" value="CYTH-like_dom_sf"/>
</dbReference>
<evidence type="ECO:0000313" key="3">
    <source>
        <dbReference type="Proteomes" id="UP000616595"/>
    </source>
</evidence>
<dbReference type="Gene3D" id="3.20.100.30">
    <property type="entry name" value="VTC, catalytic tunnel domain"/>
    <property type="match status" value="1"/>
</dbReference>
<dbReference type="Proteomes" id="UP000616595">
    <property type="component" value="Unassembled WGS sequence"/>
</dbReference>